<evidence type="ECO:0000259" key="8">
    <source>
        <dbReference type="PROSITE" id="PS51192"/>
    </source>
</evidence>
<dbReference type="GO" id="GO:0003677">
    <property type="term" value="F:DNA binding"/>
    <property type="evidence" value="ECO:0007669"/>
    <property type="project" value="UniProtKB-KW"/>
</dbReference>
<evidence type="ECO:0000256" key="1">
    <source>
        <dbReference type="ARBA" id="ARBA00005446"/>
    </source>
</evidence>
<dbReference type="SMART" id="SM00487">
    <property type="entry name" value="DEXDc"/>
    <property type="match status" value="1"/>
</dbReference>
<dbReference type="GO" id="GO:0005524">
    <property type="term" value="F:ATP binding"/>
    <property type="evidence" value="ECO:0007669"/>
    <property type="project" value="UniProtKB-KW"/>
</dbReference>
<keyword evidence="3" id="KW-0067">ATP-binding</keyword>
<sequence>MARIMIRADHEVDHDEVLIHLLQEPTTGFGFDDDLYNRLAHLCVTGAGSDLDLAVLFRHLLRRWSLRDDRASYVTCAPTISARLRRVADVVHLREDRADRWSADPWRPDWLESGTPDAAAAAGAELGRRFHGEALAADPFFERCTGYDRYRTPGQRVACRAVVSAPASSTVIAMLPTGSGKTEVALCMAEQHKHAVTLLIVPTVALAYDFERRFREHYGKRNTKIDPSALHFAWTASTPPELRDRLMSAVRDGTQPLLVTSPESVTRALRTLLVESASIGRFGGLVIDEAHLVTQWGRDFRPEFRTLADLRRDLLSLAAARNHPSPKTLLLSATLGSYELEDLHALFGNPGPCTLVAANALRAEPELWICSAPDEQIRGKHVLEALAHLPRPAVLYVTSPDIANTWAQRLKARGYKRMAVVTGETSTEDRTRALIGLRHSPPDPSTVDLVVATSAFGLGIDNPHIRSVVHACLPETVDRWYQELGRGGRDGDVSVGLLVTAPGDRAEAAKLCTKVLKPTTAQERWADLWAHRKKSADKTFVDLEGTRGVGAGSYNRRWNAQLIQGLVELDAITRVQADVEDRAELQIVAGQKHDWVPLNKRRSDLSDIAFWEQRWQPWQKAEVVRSKQALDAAHSLANQATTACLGIAASYRPNSRIYELFGQVAAGVEPSTPCGRCPGCRQANIRPPDDPPPRPPQAWPLDDQATVRLDDLAAAASAQDGLILLTTDHHRRLAVPLAHALIRRGVRHIAGLLEAATSHNDWLFRDPEPIGPTEVTPCSSFVVYPPGSRVSGTWLSPNVRLAPRKVVATTFDVLLLERDSYINGRHVGRDLRALDALTALDILGS</sequence>
<comment type="catalytic activity">
    <reaction evidence="6">
        <text>Couples ATP hydrolysis with the unwinding of duplex DNA by translocating in the 3'-5' direction.</text>
        <dbReference type="EC" id="5.6.2.4"/>
    </reaction>
</comment>
<evidence type="ECO:0000313" key="10">
    <source>
        <dbReference type="EMBL" id="SFB52822.1"/>
    </source>
</evidence>
<dbReference type="SMART" id="SM00490">
    <property type="entry name" value="HELICc"/>
    <property type="match status" value="1"/>
</dbReference>
<evidence type="ECO:0000256" key="5">
    <source>
        <dbReference type="ARBA" id="ARBA00023235"/>
    </source>
</evidence>
<dbReference type="InterPro" id="IPR027417">
    <property type="entry name" value="P-loop_NTPase"/>
</dbReference>
<dbReference type="Pfam" id="PF00271">
    <property type="entry name" value="Helicase_C"/>
    <property type="match status" value="1"/>
</dbReference>
<evidence type="ECO:0000313" key="11">
    <source>
        <dbReference type="Proteomes" id="UP000243799"/>
    </source>
</evidence>
<organism evidence="10 11">
    <name type="scientific">Amycolatopsis marina</name>
    <dbReference type="NCBI Taxonomy" id="490629"/>
    <lineage>
        <taxon>Bacteria</taxon>
        <taxon>Bacillati</taxon>
        <taxon>Actinomycetota</taxon>
        <taxon>Actinomycetes</taxon>
        <taxon>Pseudonocardiales</taxon>
        <taxon>Pseudonocardiaceae</taxon>
        <taxon>Amycolatopsis</taxon>
    </lineage>
</organism>
<evidence type="ECO:0000256" key="6">
    <source>
        <dbReference type="ARBA" id="ARBA00034617"/>
    </source>
</evidence>
<name>A0A1I1BSM4_9PSEU</name>
<dbReference type="EC" id="5.6.2.4" evidence="7"/>
<dbReference type="InterPro" id="IPR001650">
    <property type="entry name" value="Helicase_C-like"/>
</dbReference>
<dbReference type="SUPFAM" id="SSF52540">
    <property type="entry name" value="P-loop containing nucleoside triphosphate hydrolases"/>
    <property type="match status" value="1"/>
</dbReference>
<keyword evidence="4" id="KW-0238">DNA-binding</keyword>
<dbReference type="InterPro" id="IPR011545">
    <property type="entry name" value="DEAD/DEAH_box_helicase_dom"/>
</dbReference>
<dbReference type="GO" id="GO:0006281">
    <property type="term" value="P:DNA repair"/>
    <property type="evidence" value="ECO:0007669"/>
    <property type="project" value="TreeGrafter"/>
</dbReference>
<dbReference type="GO" id="GO:0005737">
    <property type="term" value="C:cytoplasm"/>
    <property type="evidence" value="ECO:0007669"/>
    <property type="project" value="TreeGrafter"/>
</dbReference>
<dbReference type="EMBL" id="FOKG01000016">
    <property type="protein sequence ID" value="SFB52822.1"/>
    <property type="molecule type" value="Genomic_DNA"/>
</dbReference>
<dbReference type="GO" id="GO:0006310">
    <property type="term" value="P:DNA recombination"/>
    <property type="evidence" value="ECO:0007669"/>
    <property type="project" value="TreeGrafter"/>
</dbReference>
<evidence type="ECO:0000256" key="3">
    <source>
        <dbReference type="ARBA" id="ARBA00022840"/>
    </source>
</evidence>
<dbReference type="NCBIfam" id="NF041063">
    <property type="entry name" value="DpdF"/>
    <property type="match status" value="1"/>
</dbReference>
<keyword evidence="5" id="KW-0413">Isomerase</keyword>
<evidence type="ECO:0000256" key="7">
    <source>
        <dbReference type="ARBA" id="ARBA00034808"/>
    </source>
</evidence>
<dbReference type="OrthoDB" id="9760034at2"/>
<keyword evidence="2" id="KW-0547">Nucleotide-binding</keyword>
<evidence type="ECO:0000259" key="9">
    <source>
        <dbReference type="PROSITE" id="PS51194"/>
    </source>
</evidence>
<evidence type="ECO:0000256" key="2">
    <source>
        <dbReference type="ARBA" id="ARBA00022741"/>
    </source>
</evidence>
<dbReference type="AlphaFoldDB" id="A0A1I1BSM4"/>
<dbReference type="GO" id="GO:0009378">
    <property type="term" value="F:four-way junction helicase activity"/>
    <property type="evidence" value="ECO:0007669"/>
    <property type="project" value="TreeGrafter"/>
</dbReference>
<feature type="domain" description="Helicase C-terminal" evidence="9">
    <location>
        <begin position="378"/>
        <end position="536"/>
    </location>
</feature>
<proteinExistence type="inferred from homology"/>
<comment type="similarity">
    <text evidence="1">Belongs to the helicase family. RecQ subfamily.</text>
</comment>
<dbReference type="PROSITE" id="PS51194">
    <property type="entry name" value="HELICASE_CTER"/>
    <property type="match status" value="1"/>
</dbReference>
<feature type="domain" description="Helicase ATP-binding" evidence="8">
    <location>
        <begin position="162"/>
        <end position="353"/>
    </location>
</feature>
<dbReference type="InterPro" id="IPR014001">
    <property type="entry name" value="Helicase_ATP-bd"/>
</dbReference>
<protein>
    <recommendedName>
        <fullName evidence="7">DNA 3'-5' helicase</fullName>
        <ecNumber evidence="7">5.6.2.4</ecNumber>
    </recommendedName>
</protein>
<dbReference type="PROSITE" id="PS51192">
    <property type="entry name" value="HELICASE_ATP_BIND_1"/>
    <property type="match status" value="1"/>
</dbReference>
<dbReference type="PANTHER" id="PTHR13710:SF105">
    <property type="entry name" value="ATP-DEPENDENT DNA HELICASE Q1"/>
    <property type="match status" value="1"/>
</dbReference>
<dbReference type="RefSeq" id="WP_091675693.1">
    <property type="nucleotide sequence ID" value="NZ_FOKG01000016.1"/>
</dbReference>
<gene>
    <name evidence="10" type="ORF">SAMN05216266_11693</name>
</gene>
<evidence type="ECO:0000256" key="4">
    <source>
        <dbReference type="ARBA" id="ARBA00023125"/>
    </source>
</evidence>
<dbReference type="Gene3D" id="3.40.50.300">
    <property type="entry name" value="P-loop containing nucleotide triphosphate hydrolases"/>
    <property type="match status" value="2"/>
</dbReference>
<dbReference type="GO" id="GO:0005694">
    <property type="term" value="C:chromosome"/>
    <property type="evidence" value="ECO:0007669"/>
    <property type="project" value="TreeGrafter"/>
</dbReference>
<keyword evidence="11" id="KW-1185">Reference proteome</keyword>
<keyword evidence="10" id="KW-0378">Hydrolase</keyword>
<keyword evidence="10" id="KW-0347">Helicase</keyword>
<accession>A0A1I1BSM4</accession>
<reference evidence="11" key="1">
    <citation type="submission" date="2016-10" db="EMBL/GenBank/DDBJ databases">
        <authorList>
            <person name="Varghese N."/>
            <person name="Submissions S."/>
        </authorList>
    </citation>
    <scope>NUCLEOTIDE SEQUENCE [LARGE SCALE GENOMIC DNA]</scope>
    <source>
        <strain evidence="11">CGMCC 4.3568</strain>
    </source>
</reference>
<dbReference type="PANTHER" id="PTHR13710">
    <property type="entry name" value="DNA HELICASE RECQ FAMILY MEMBER"/>
    <property type="match status" value="1"/>
</dbReference>
<dbReference type="STRING" id="490629.SAMN05216266_11693"/>
<dbReference type="Proteomes" id="UP000243799">
    <property type="component" value="Unassembled WGS sequence"/>
</dbReference>
<dbReference type="Pfam" id="PF00270">
    <property type="entry name" value="DEAD"/>
    <property type="match status" value="1"/>
</dbReference>
<dbReference type="GO" id="GO:0043138">
    <property type="term" value="F:3'-5' DNA helicase activity"/>
    <property type="evidence" value="ECO:0007669"/>
    <property type="project" value="UniProtKB-EC"/>
</dbReference>